<dbReference type="VEuPathDB" id="FungiDB:BO97DRAFT_157813"/>
<protein>
    <submittedName>
        <fullName evidence="1">Uncharacterized protein</fullName>
    </submittedName>
</protein>
<sequence length="149" mass="15616">MEGDSMFPPLGTLGEEVLALSVGNSLRGAGDSLCPCVSLNGGRTDDHKSLLCYVCTAESLPGKNVIILPPISIVALALTHSRWLPTMVGFRTCSRTRQDGHPGLDFLDLASATLLGFMSSSGPPSKGEVLPCATWVVDHQCSSGSWPSS</sequence>
<dbReference type="GeneID" id="37194495"/>
<reference evidence="1 2" key="1">
    <citation type="submission" date="2018-02" db="EMBL/GenBank/DDBJ databases">
        <title>The genomes of Aspergillus section Nigri reveals drivers in fungal speciation.</title>
        <authorList>
            <consortium name="DOE Joint Genome Institute"/>
            <person name="Vesth T.C."/>
            <person name="Nybo J."/>
            <person name="Theobald S."/>
            <person name="Brandl J."/>
            <person name="Frisvad J.C."/>
            <person name="Nielsen K.F."/>
            <person name="Lyhne E.K."/>
            <person name="Kogle M.E."/>
            <person name="Kuo A."/>
            <person name="Riley R."/>
            <person name="Clum A."/>
            <person name="Nolan M."/>
            <person name="Lipzen A."/>
            <person name="Salamov A."/>
            <person name="Henrissat B."/>
            <person name="Wiebenga A."/>
            <person name="De vries R.P."/>
            <person name="Grigoriev I.V."/>
            <person name="Mortensen U.H."/>
            <person name="Andersen M.R."/>
            <person name="Baker S.E."/>
        </authorList>
    </citation>
    <scope>NUCLEOTIDE SEQUENCE [LARGE SCALE GENOMIC DNA]</scope>
    <source>
        <strain evidence="1 2">CBS 101889</strain>
    </source>
</reference>
<proteinExistence type="predicted"/>
<evidence type="ECO:0000313" key="2">
    <source>
        <dbReference type="Proteomes" id="UP000248961"/>
    </source>
</evidence>
<dbReference type="AlphaFoldDB" id="A0A395HQI4"/>
<evidence type="ECO:0000313" key="1">
    <source>
        <dbReference type="EMBL" id="RAL09693.1"/>
    </source>
</evidence>
<dbReference type="Proteomes" id="UP000248961">
    <property type="component" value="Unassembled WGS sequence"/>
</dbReference>
<gene>
    <name evidence="1" type="ORF">BO97DRAFT_157813</name>
</gene>
<dbReference type="RefSeq" id="XP_025548847.1">
    <property type="nucleotide sequence ID" value="XM_025690206.1"/>
</dbReference>
<keyword evidence="2" id="KW-1185">Reference proteome</keyword>
<dbReference type="EMBL" id="KZ824301">
    <property type="protein sequence ID" value="RAL09693.1"/>
    <property type="molecule type" value="Genomic_DNA"/>
</dbReference>
<organism evidence="1 2">
    <name type="scientific">Aspergillus homomorphus (strain CBS 101889)</name>
    <dbReference type="NCBI Taxonomy" id="1450537"/>
    <lineage>
        <taxon>Eukaryota</taxon>
        <taxon>Fungi</taxon>
        <taxon>Dikarya</taxon>
        <taxon>Ascomycota</taxon>
        <taxon>Pezizomycotina</taxon>
        <taxon>Eurotiomycetes</taxon>
        <taxon>Eurotiomycetidae</taxon>
        <taxon>Eurotiales</taxon>
        <taxon>Aspergillaceae</taxon>
        <taxon>Aspergillus</taxon>
        <taxon>Aspergillus subgen. Circumdati</taxon>
    </lineage>
</organism>
<name>A0A395HQI4_ASPHC</name>
<accession>A0A395HQI4</accession>